<dbReference type="Proteomes" id="UP000785625">
    <property type="component" value="Unassembled WGS sequence"/>
</dbReference>
<gene>
    <name evidence="2" type="ORF">H5975_04240</name>
</gene>
<accession>A0ABS2GZA9</accession>
<protein>
    <submittedName>
        <fullName evidence="2">Uncharacterized protein</fullName>
    </submittedName>
</protein>
<feature type="transmembrane region" description="Helical" evidence="1">
    <location>
        <begin position="79"/>
        <end position="109"/>
    </location>
</feature>
<feature type="transmembrane region" description="Helical" evidence="1">
    <location>
        <begin position="121"/>
        <end position="143"/>
    </location>
</feature>
<keyword evidence="1" id="KW-1133">Transmembrane helix</keyword>
<organism evidence="2 3">
    <name type="scientific">Limosilactobacillus coleohominis</name>
    <dbReference type="NCBI Taxonomy" id="181675"/>
    <lineage>
        <taxon>Bacteria</taxon>
        <taxon>Bacillati</taxon>
        <taxon>Bacillota</taxon>
        <taxon>Bacilli</taxon>
        <taxon>Lactobacillales</taxon>
        <taxon>Lactobacillaceae</taxon>
        <taxon>Limosilactobacillus</taxon>
    </lineage>
</organism>
<proteinExistence type="predicted"/>
<feature type="transmembrane region" description="Helical" evidence="1">
    <location>
        <begin position="150"/>
        <end position="170"/>
    </location>
</feature>
<feature type="transmembrane region" description="Helical" evidence="1">
    <location>
        <begin position="200"/>
        <end position="216"/>
    </location>
</feature>
<evidence type="ECO:0000256" key="1">
    <source>
        <dbReference type="SAM" id="Phobius"/>
    </source>
</evidence>
<keyword evidence="3" id="KW-1185">Reference proteome</keyword>
<dbReference type="RefSeq" id="WP_204785012.1">
    <property type="nucleotide sequence ID" value="NZ_JACJKU010000031.1"/>
</dbReference>
<keyword evidence="1" id="KW-0472">Membrane</keyword>
<evidence type="ECO:0000313" key="3">
    <source>
        <dbReference type="Proteomes" id="UP000785625"/>
    </source>
</evidence>
<feature type="transmembrane region" description="Helical" evidence="1">
    <location>
        <begin position="222"/>
        <end position="240"/>
    </location>
</feature>
<evidence type="ECO:0000313" key="2">
    <source>
        <dbReference type="EMBL" id="MBM6940699.1"/>
    </source>
</evidence>
<keyword evidence="1" id="KW-0812">Transmembrane</keyword>
<sequence length="241" mass="27387">MGKLIKQQFMEMNWKDLLPTTFILLITWSYAPFSYAVGVQGSHFNTHMGMLFLYVICIGLVVPMLMYHHFGSTLSTIPLIASGIVAIIGFSKTPLLLALLLLLPIFLLVIQMPSMDFQNSLGLITFGILLMFTVSVACAYVSLHFISWEIISFLLPVMASTWFYMAPFFLDNVSQYKFKVTIFAVILLIFTLSRPLRDSIYMAIAIIVATWFVMVAKDDEKPSLILYCLTQMVIITLIYWS</sequence>
<name>A0ABS2GZA9_9LACO</name>
<reference evidence="2 3" key="1">
    <citation type="journal article" date="2021" name="Sci. Rep.">
        <title>The distribution of antibiotic resistance genes in chicken gut microbiota commensals.</title>
        <authorList>
            <person name="Juricova H."/>
            <person name="Matiasovicova J."/>
            <person name="Kubasova T."/>
            <person name="Cejkova D."/>
            <person name="Rychlik I."/>
        </authorList>
    </citation>
    <scope>NUCLEOTIDE SEQUENCE [LARGE SCALE GENOMIC DNA]</scope>
    <source>
        <strain evidence="2 3">An574</strain>
    </source>
</reference>
<feature type="transmembrane region" description="Helical" evidence="1">
    <location>
        <begin position="46"/>
        <end position="67"/>
    </location>
</feature>
<dbReference type="EMBL" id="JACJKU010000031">
    <property type="protein sequence ID" value="MBM6940699.1"/>
    <property type="molecule type" value="Genomic_DNA"/>
</dbReference>
<comment type="caution">
    <text evidence="2">The sequence shown here is derived from an EMBL/GenBank/DDBJ whole genome shotgun (WGS) entry which is preliminary data.</text>
</comment>